<accession>A0ABV9G3H4</accession>
<dbReference type="PROSITE" id="PS51257">
    <property type="entry name" value="PROKAR_LIPOPROTEIN"/>
    <property type="match status" value="1"/>
</dbReference>
<sequence>MITTRYRTLARMQRISVVIALLGVSACTASSDGPSATVGAVEGYRLTIENADTRCAYATVKVRTEGSAAGGQPGVVYSEAFSGGKVPLSDKHYDDEGEATPLPKGEYESRAYLSRPVGDYTAVLRDAGGKDIVTTEFRVTKTAEGKQRTAYPYVVEPSLFTSGEATPGSKVRVTAHDEGPDQEEETVSISSDAFDKPVKLTFRGKAYEGEATIRRNAEPGRYKVTVTNHFGCGAISSHIAVGT</sequence>
<dbReference type="RefSeq" id="WP_381194606.1">
    <property type="nucleotide sequence ID" value="NZ_JBHSFE010000010.1"/>
</dbReference>
<dbReference type="Proteomes" id="UP001595993">
    <property type="component" value="Unassembled WGS sequence"/>
</dbReference>
<keyword evidence="3" id="KW-1185">Reference proteome</keyword>
<comment type="caution">
    <text evidence="2">The sequence shown here is derived from an EMBL/GenBank/DDBJ whole genome shotgun (WGS) entry which is preliminary data.</text>
</comment>
<feature type="chain" id="PRO_5045337927" evidence="1">
    <location>
        <begin position="32"/>
        <end position="243"/>
    </location>
</feature>
<evidence type="ECO:0000313" key="3">
    <source>
        <dbReference type="Proteomes" id="UP001595993"/>
    </source>
</evidence>
<dbReference type="EMBL" id="JBHSFE010000010">
    <property type="protein sequence ID" value="MFC4608745.1"/>
    <property type="molecule type" value="Genomic_DNA"/>
</dbReference>
<reference evidence="3" key="1">
    <citation type="journal article" date="2019" name="Int. J. Syst. Evol. Microbiol.">
        <title>The Global Catalogue of Microorganisms (GCM) 10K type strain sequencing project: providing services to taxonomists for standard genome sequencing and annotation.</title>
        <authorList>
            <consortium name="The Broad Institute Genomics Platform"/>
            <consortium name="The Broad Institute Genome Sequencing Center for Infectious Disease"/>
            <person name="Wu L."/>
            <person name="Ma J."/>
        </authorList>
    </citation>
    <scope>NUCLEOTIDE SEQUENCE [LARGE SCALE GENOMIC DNA]</scope>
    <source>
        <strain evidence="3">CGMCC 4.7139</strain>
    </source>
</reference>
<evidence type="ECO:0000313" key="2">
    <source>
        <dbReference type="EMBL" id="MFC4608745.1"/>
    </source>
</evidence>
<organism evidence="2 3">
    <name type="scientific">Streptomyces maoxianensis</name>
    <dbReference type="NCBI Taxonomy" id="1459942"/>
    <lineage>
        <taxon>Bacteria</taxon>
        <taxon>Bacillati</taxon>
        <taxon>Actinomycetota</taxon>
        <taxon>Actinomycetes</taxon>
        <taxon>Kitasatosporales</taxon>
        <taxon>Streptomycetaceae</taxon>
        <taxon>Streptomyces</taxon>
    </lineage>
</organism>
<proteinExistence type="predicted"/>
<gene>
    <name evidence="2" type="ORF">ACFO9E_13075</name>
</gene>
<protein>
    <submittedName>
        <fullName evidence="2">Uncharacterized protein</fullName>
    </submittedName>
</protein>
<name>A0ABV9G3H4_9ACTN</name>
<feature type="signal peptide" evidence="1">
    <location>
        <begin position="1"/>
        <end position="31"/>
    </location>
</feature>
<evidence type="ECO:0000256" key="1">
    <source>
        <dbReference type="SAM" id="SignalP"/>
    </source>
</evidence>
<keyword evidence="1" id="KW-0732">Signal</keyword>